<dbReference type="EMBL" id="CALLCH030000008">
    <property type="protein sequence ID" value="CAI4213623.1"/>
    <property type="molecule type" value="Genomic_DNA"/>
</dbReference>
<dbReference type="OrthoDB" id="424610at2759"/>
<comment type="caution">
    <text evidence="1">The sequence shown here is derived from an EMBL/GenBank/DDBJ whole genome shotgun (WGS) entry which is preliminary data.</text>
</comment>
<accession>A0A9P1GZ92</accession>
<name>A0A9P1GZ92_9PEZI</name>
<evidence type="ECO:0000313" key="2">
    <source>
        <dbReference type="Proteomes" id="UP000838763"/>
    </source>
</evidence>
<protein>
    <submittedName>
        <fullName evidence="1">Uncharacterized protein</fullName>
    </submittedName>
</protein>
<sequence length="134" mass="14707">MAQAGPVPIGADVVTDFTPYLNTILKRQESAHVDKVGWKSEDQRLHAKGCGLRCSREVASGERKEANADEEPANLIGTIDILSCSDLPFSHQSIPPIGIGDVPIELLRIVFDYLGDEDRPKDYQSTQYNAAKKP</sequence>
<organism evidence="1 2">
    <name type="scientific">Parascedosporium putredinis</name>
    <dbReference type="NCBI Taxonomy" id="1442378"/>
    <lineage>
        <taxon>Eukaryota</taxon>
        <taxon>Fungi</taxon>
        <taxon>Dikarya</taxon>
        <taxon>Ascomycota</taxon>
        <taxon>Pezizomycotina</taxon>
        <taxon>Sordariomycetes</taxon>
        <taxon>Hypocreomycetidae</taxon>
        <taxon>Microascales</taxon>
        <taxon>Microascaceae</taxon>
        <taxon>Parascedosporium</taxon>
    </lineage>
</organism>
<reference evidence="1" key="1">
    <citation type="submission" date="2022-11" db="EMBL/GenBank/DDBJ databases">
        <authorList>
            <person name="Scott C."/>
            <person name="Bruce N."/>
        </authorList>
    </citation>
    <scope>NUCLEOTIDE SEQUENCE</scope>
</reference>
<dbReference type="Proteomes" id="UP000838763">
    <property type="component" value="Unassembled WGS sequence"/>
</dbReference>
<dbReference type="AlphaFoldDB" id="A0A9P1GZ92"/>
<evidence type="ECO:0000313" key="1">
    <source>
        <dbReference type="EMBL" id="CAI4213623.1"/>
    </source>
</evidence>
<gene>
    <name evidence="1" type="ORF">PPNO1_LOCUS3368</name>
</gene>
<keyword evidence="2" id="KW-1185">Reference proteome</keyword>
<proteinExistence type="predicted"/>